<dbReference type="GO" id="GO:0005743">
    <property type="term" value="C:mitochondrial inner membrane"/>
    <property type="evidence" value="ECO:0007669"/>
    <property type="project" value="UniProtKB-SubCell"/>
</dbReference>
<protein>
    <recommendedName>
        <fullName evidence="1">Mitochondrial import inner membrane translocase subunit</fullName>
    </recommendedName>
</protein>
<comment type="subunit">
    <text evidence="1">Heterohexamer.</text>
</comment>
<keyword evidence="1" id="KW-0813">Transport</keyword>
<evidence type="ECO:0000259" key="2">
    <source>
        <dbReference type="Pfam" id="PF02953"/>
    </source>
</evidence>
<comment type="subcellular location">
    <subcellularLocation>
        <location evidence="1">Mitochondrion inner membrane</location>
        <topology evidence="1">Peripheral membrane protein</topology>
        <orientation evidence="1">Intermembrane side</orientation>
    </subcellularLocation>
</comment>
<comment type="similarity">
    <text evidence="1">Belongs to the small Tim family.</text>
</comment>
<comment type="function">
    <text evidence="1">Mitochondrial intermembrane chaperone that participates in the import and insertion of some multi-pass transmembrane proteins into the mitochondrial inner membrane. Also required for the transfer of beta-barrel precursors from the TOM complex to the sorting and assembly machinery (SAM complex) of the outer membrane. Acts as a chaperone-like protein that protects the hydrophobic precursors from aggregation and guide them through the mitochondrial intermembrane space.</text>
</comment>
<sequence>MDPFGGAAMQFTKLIQRQVRDLHKICRRKCVARYDIEALSKSEENCIDRCVFKYNEANEMLSKVMQEEYQKVPK</sequence>
<accession>A0A1R2CPJ6</accession>
<proteinExistence type="inferred from homology"/>
<dbReference type="Gene3D" id="1.10.287.810">
    <property type="entry name" value="Mitochondrial import inner membrane translocase subunit tim13 like domains"/>
    <property type="match status" value="1"/>
</dbReference>
<dbReference type="Proteomes" id="UP000187209">
    <property type="component" value="Unassembled WGS sequence"/>
</dbReference>
<evidence type="ECO:0000256" key="1">
    <source>
        <dbReference type="RuleBase" id="RU367043"/>
    </source>
</evidence>
<dbReference type="GO" id="GO:0015031">
    <property type="term" value="P:protein transport"/>
    <property type="evidence" value="ECO:0007669"/>
    <property type="project" value="UniProtKB-KW"/>
</dbReference>
<dbReference type="Pfam" id="PF02953">
    <property type="entry name" value="zf-Tim10_DDP"/>
    <property type="match status" value="1"/>
</dbReference>
<comment type="domain">
    <text evidence="1">The twin CX3C motif contains 4 conserved Cys residues that form 2 disulfide bonds in the mitochondrial intermembrane space.</text>
</comment>
<feature type="domain" description="Tim10-like" evidence="2">
    <location>
        <begin position="13"/>
        <end position="67"/>
    </location>
</feature>
<comment type="caution">
    <text evidence="3">The sequence shown here is derived from an EMBL/GenBank/DDBJ whole genome shotgun (WGS) entry which is preliminary data.</text>
</comment>
<keyword evidence="1" id="KW-0653">Protein transport</keyword>
<gene>
    <name evidence="3" type="ORF">SteCoe_6665</name>
</gene>
<keyword evidence="1" id="KW-0496">Mitochondrion</keyword>
<reference evidence="3 4" key="1">
    <citation type="submission" date="2016-11" db="EMBL/GenBank/DDBJ databases">
        <title>The macronuclear genome of Stentor coeruleus: a giant cell with tiny introns.</title>
        <authorList>
            <person name="Slabodnick M."/>
            <person name="Ruby J.G."/>
            <person name="Reiff S.B."/>
            <person name="Swart E.C."/>
            <person name="Gosai S."/>
            <person name="Prabakaran S."/>
            <person name="Witkowska E."/>
            <person name="Larue G.E."/>
            <person name="Fisher S."/>
            <person name="Freeman R.M."/>
            <person name="Gunawardena J."/>
            <person name="Chu W."/>
            <person name="Stover N.A."/>
            <person name="Gregory B.D."/>
            <person name="Nowacki M."/>
            <person name="Derisi J."/>
            <person name="Roy S.W."/>
            <person name="Marshall W.F."/>
            <person name="Sood P."/>
        </authorList>
    </citation>
    <scope>NUCLEOTIDE SEQUENCE [LARGE SCALE GENOMIC DNA]</scope>
    <source>
        <strain evidence="3">WM001</strain>
    </source>
</reference>
<keyword evidence="1" id="KW-1015">Disulfide bond</keyword>
<dbReference type="OrthoDB" id="274922at2759"/>
<dbReference type="EMBL" id="MPUH01000093">
    <property type="protein sequence ID" value="OMJ90903.1"/>
    <property type="molecule type" value="Genomic_DNA"/>
</dbReference>
<keyword evidence="1" id="KW-0472">Membrane</keyword>
<keyword evidence="4" id="KW-1185">Reference proteome</keyword>
<keyword evidence="1" id="KW-0999">Mitochondrion inner membrane</keyword>
<dbReference type="InterPro" id="IPR035427">
    <property type="entry name" value="Tim10-like_dom_sf"/>
</dbReference>
<keyword evidence="1" id="KW-0143">Chaperone</keyword>
<evidence type="ECO:0000313" key="4">
    <source>
        <dbReference type="Proteomes" id="UP000187209"/>
    </source>
</evidence>
<keyword evidence="1" id="KW-0811">Translocation</keyword>
<dbReference type="AlphaFoldDB" id="A0A1R2CPJ6"/>
<evidence type="ECO:0000313" key="3">
    <source>
        <dbReference type="EMBL" id="OMJ90903.1"/>
    </source>
</evidence>
<dbReference type="InterPro" id="IPR004217">
    <property type="entry name" value="Tim10-like"/>
</dbReference>
<dbReference type="SUPFAM" id="SSF144122">
    <property type="entry name" value="Tim10-like"/>
    <property type="match status" value="1"/>
</dbReference>
<organism evidence="3 4">
    <name type="scientific">Stentor coeruleus</name>
    <dbReference type="NCBI Taxonomy" id="5963"/>
    <lineage>
        <taxon>Eukaryota</taxon>
        <taxon>Sar</taxon>
        <taxon>Alveolata</taxon>
        <taxon>Ciliophora</taxon>
        <taxon>Postciliodesmatophora</taxon>
        <taxon>Heterotrichea</taxon>
        <taxon>Heterotrichida</taxon>
        <taxon>Stentoridae</taxon>
        <taxon>Stentor</taxon>
    </lineage>
</organism>
<name>A0A1R2CPJ6_9CILI</name>